<gene>
    <name evidence="6" type="ORF">Dace_1122</name>
</gene>
<keyword evidence="3" id="KW-0479">Metal-binding</keyword>
<keyword evidence="2" id="KW-0561">Oxygen transport</keyword>
<dbReference type="InterPro" id="IPR050669">
    <property type="entry name" value="Hemerythrin"/>
</dbReference>
<dbReference type="Gene3D" id="1.20.120.50">
    <property type="entry name" value="Hemerythrin-like"/>
    <property type="match status" value="1"/>
</dbReference>
<dbReference type="OrthoDB" id="9774644at2"/>
<dbReference type="SUPFAM" id="SSF47188">
    <property type="entry name" value="Hemerythrin-like"/>
    <property type="match status" value="1"/>
</dbReference>
<comment type="caution">
    <text evidence="6">The sequence shown here is derived from an EMBL/GenBank/DDBJ whole genome shotgun (WGS) entry which is preliminary data.</text>
</comment>
<dbReference type="PANTHER" id="PTHR37164:SF1">
    <property type="entry name" value="BACTERIOHEMERYTHRIN"/>
    <property type="match status" value="1"/>
</dbReference>
<dbReference type="RefSeq" id="WP_006001611.1">
    <property type="nucleotide sequence ID" value="NZ_AAEW02000014.1"/>
</dbReference>
<evidence type="ECO:0000313" key="6">
    <source>
        <dbReference type="EMBL" id="EAT15045.1"/>
    </source>
</evidence>
<evidence type="ECO:0000259" key="5">
    <source>
        <dbReference type="Pfam" id="PF01814"/>
    </source>
</evidence>
<evidence type="ECO:0000256" key="4">
    <source>
        <dbReference type="ARBA" id="ARBA00023004"/>
    </source>
</evidence>
<dbReference type="NCBIfam" id="NF033749">
    <property type="entry name" value="bact_hemeryth"/>
    <property type="match status" value="1"/>
</dbReference>
<dbReference type="AlphaFoldDB" id="Q1JXU8"/>
<reference evidence="6" key="2">
    <citation type="submission" date="2006-05" db="EMBL/GenBank/DDBJ databases">
        <title>Sequencing of the draft genome and assembly of Desulfuromonas acetoxidans DSM 684.</title>
        <authorList>
            <consortium name="US DOE Joint Genome Institute (JGI-PGF)"/>
            <person name="Copeland A."/>
            <person name="Lucas S."/>
            <person name="Lapidus A."/>
            <person name="Barry K."/>
            <person name="Detter J.C."/>
            <person name="Glavina del Rio T."/>
            <person name="Hammon N."/>
            <person name="Israni S."/>
            <person name="Dalin E."/>
            <person name="Tice H."/>
            <person name="Bruce D."/>
            <person name="Pitluck S."/>
            <person name="Richardson P."/>
        </authorList>
    </citation>
    <scope>NUCLEOTIDE SEQUENCE [LARGE SCALE GENOMIC DNA]</scope>
    <source>
        <strain evidence="6">DSM 684</strain>
    </source>
</reference>
<sequence>MATITWKSCYETGNPTFDAEHRALVNALNDLYEAIRKKQGDEVLASLLSTLNLYIRKHFQHEEQAMLKHHYPGMEAHIKAHRAFKKTVNDYQEQVLTGYTGLASDLYKYLRDWLLNHIVKTDGQFGEFLRSKNIYDCGPPVL</sequence>
<dbReference type="InterPro" id="IPR035938">
    <property type="entry name" value="Hemerythrin-like_sf"/>
</dbReference>
<reference evidence="6" key="1">
    <citation type="submission" date="2006-05" db="EMBL/GenBank/DDBJ databases">
        <title>Annotation of the draft genome assembly of Desulfuromonas acetoxidans DSM 684.</title>
        <authorList>
            <consortium name="US DOE Joint Genome Institute (JGI-ORNL)"/>
            <person name="Larimer F."/>
            <person name="Land M."/>
            <person name="Hauser L."/>
        </authorList>
    </citation>
    <scope>NUCLEOTIDE SEQUENCE [LARGE SCALE GENOMIC DNA]</scope>
    <source>
        <strain evidence="6">DSM 684</strain>
    </source>
</reference>
<dbReference type="GO" id="GO:0046872">
    <property type="term" value="F:metal ion binding"/>
    <property type="evidence" value="ECO:0007669"/>
    <property type="project" value="UniProtKB-KW"/>
</dbReference>
<keyword evidence="2" id="KW-0813">Transport</keyword>
<evidence type="ECO:0000256" key="2">
    <source>
        <dbReference type="ARBA" id="ARBA00022621"/>
    </source>
</evidence>
<dbReference type="CDD" id="cd12107">
    <property type="entry name" value="Hemerythrin"/>
    <property type="match status" value="1"/>
</dbReference>
<keyword evidence="7" id="KW-1185">Reference proteome</keyword>
<keyword evidence="4" id="KW-0408">Iron</keyword>
<protein>
    <submittedName>
        <fullName evidence="6">Hemerythrin-like, metal-binding</fullName>
    </submittedName>
</protein>
<organism evidence="6 7">
    <name type="scientific">Desulfuromonas acetoxidans (strain DSM 684 / 11070)</name>
    <dbReference type="NCBI Taxonomy" id="281689"/>
    <lineage>
        <taxon>Bacteria</taxon>
        <taxon>Pseudomonadati</taxon>
        <taxon>Thermodesulfobacteriota</taxon>
        <taxon>Desulfuromonadia</taxon>
        <taxon>Desulfuromonadales</taxon>
        <taxon>Desulfuromonadaceae</taxon>
        <taxon>Desulfuromonas</taxon>
    </lineage>
</organism>
<dbReference type="Pfam" id="PF01814">
    <property type="entry name" value="Hemerythrin"/>
    <property type="match status" value="1"/>
</dbReference>
<evidence type="ECO:0000313" key="7">
    <source>
        <dbReference type="Proteomes" id="UP000005695"/>
    </source>
</evidence>
<comment type="similarity">
    <text evidence="1">Belongs to the hemerythrin family.</text>
</comment>
<evidence type="ECO:0000256" key="1">
    <source>
        <dbReference type="ARBA" id="ARBA00010587"/>
    </source>
</evidence>
<dbReference type="EMBL" id="AAEW02000014">
    <property type="protein sequence ID" value="EAT15045.1"/>
    <property type="molecule type" value="Genomic_DNA"/>
</dbReference>
<dbReference type="InterPro" id="IPR016131">
    <property type="entry name" value="Haemerythrin_Fe_BS"/>
</dbReference>
<dbReference type="PANTHER" id="PTHR37164">
    <property type="entry name" value="BACTERIOHEMERYTHRIN"/>
    <property type="match status" value="1"/>
</dbReference>
<proteinExistence type="inferred from homology"/>
<dbReference type="Proteomes" id="UP000005695">
    <property type="component" value="Unassembled WGS sequence"/>
</dbReference>
<dbReference type="GO" id="GO:0005344">
    <property type="term" value="F:oxygen carrier activity"/>
    <property type="evidence" value="ECO:0007669"/>
    <property type="project" value="UniProtKB-KW"/>
</dbReference>
<feature type="domain" description="Hemerythrin-like" evidence="5">
    <location>
        <begin position="15"/>
        <end position="125"/>
    </location>
</feature>
<dbReference type="InterPro" id="IPR012827">
    <property type="entry name" value="Hemerythrin_metal-bd"/>
</dbReference>
<dbReference type="PROSITE" id="PS00550">
    <property type="entry name" value="HEMERYTHRINS"/>
    <property type="match status" value="1"/>
</dbReference>
<evidence type="ECO:0000256" key="3">
    <source>
        <dbReference type="ARBA" id="ARBA00022723"/>
    </source>
</evidence>
<name>Q1JXU8_DESA6</name>
<dbReference type="NCBIfam" id="TIGR02481">
    <property type="entry name" value="hemeryth_dom"/>
    <property type="match status" value="1"/>
</dbReference>
<dbReference type="InterPro" id="IPR012312">
    <property type="entry name" value="Hemerythrin-like"/>
</dbReference>
<accession>Q1JXU8</accession>